<accession>A0ABV9M4B3</accession>
<reference evidence="3" key="1">
    <citation type="journal article" date="2019" name="Int. J. Syst. Evol. Microbiol.">
        <title>The Global Catalogue of Microorganisms (GCM) 10K type strain sequencing project: providing services to taxonomists for standard genome sequencing and annotation.</title>
        <authorList>
            <consortium name="The Broad Institute Genomics Platform"/>
            <consortium name="The Broad Institute Genome Sequencing Center for Infectious Disease"/>
            <person name="Wu L."/>
            <person name="Ma J."/>
        </authorList>
    </citation>
    <scope>NUCLEOTIDE SEQUENCE [LARGE SCALE GENOMIC DNA]</scope>
    <source>
        <strain evidence="3">CGMCC 1.19061</strain>
    </source>
</reference>
<sequence>MIQNSFKTIISSEGFKKFLPKDVSYQLVHNISNMGDRQIEYENPLEKENIVIGFVGNVRYEEENIKLIKIFKEDKRFKFGYWGNVNSGFTPKEIIKNNENVHFHGKFSNVDKPLIYNNVSFINAIYGNDGLEVTTALPNRLYDALIFKKPILTSKGTFLGEIVEKNGIGIAIDFNENDVYESIILYVENFNYIEFQKKCDSLLDIYLEEQHRFEQKICSFIE</sequence>
<dbReference type="InterPro" id="IPR001296">
    <property type="entry name" value="Glyco_trans_1"/>
</dbReference>
<name>A0ABV9M4B3_9ENTE</name>
<dbReference type="GO" id="GO:0016757">
    <property type="term" value="F:glycosyltransferase activity"/>
    <property type="evidence" value="ECO:0007669"/>
    <property type="project" value="UniProtKB-KW"/>
</dbReference>
<keyword evidence="3" id="KW-1185">Reference proteome</keyword>
<evidence type="ECO:0000259" key="1">
    <source>
        <dbReference type="Pfam" id="PF00534"/>
    </source>
</evidence>
<dbReference type="SUPFAM" id="SSF53756">
    <property type="entry name" value="UDP-Glycosyltransferase/glycogen phosphorylase"/>
    <property type="match status" value="1"/>
</dbReference>
<dbReference type="EC" id="2.4.-.-" evidence="2"/>
<dbReference type="EMBL" id="JBHSGT010000016">
    <property type="protein sequence ID" value="MFC4709488.1"/>
    <property type="molecule type" value="Genomic_DNA"/>
</dbReference>
<gene>
    <name evidence="2" type="ORF">ACFO3L_02430</name>
</gene>
<dbReference type="RefSeq" id="WP_379963477.1">
    <property type="nucleotide sequence ID" value="NZ_JBHSGT010000016.1"/>
</dbReference>
<protein>
    <submittedName>
        <fullName evidence="2">Glycosyltransferase</fullName>
        <ecNumber evidence="2">2.4.-.-</ecNumber>
    </submittedName>
</protein>
<keyword evidence="2" id="KW-0808">Transferase</keyword>
<organism evidence="2 3">
    <name type="scientific">Enterococcus eurekensis</name>
    <dbReference type="NCBI Taxonomy" id="1159753"/>
    <lineage>
        <taxon>Bacteria</taxon>
        <taxon>Bacillati</taxon>
        <taxon>Bacillota</taxon>
        <taxon>Bacilli</taxon>
        <taxon>Lactobacillales</taxon>
        <taxon>Enterococcaceae</taxon>
        <taxon>Enterococcus</taxon>
    </lineage>
</organism>
<dbReference type="Pfam" id="PF00534">
    <property type="entry name" value="Glycos_transf_1"/>
    <property type="match status" value="1"/>
</dbReference>
<evidence type="ECO:0000313" key="3">
    <source>
        <dbReference type="Proteomes" id="UP001596026"/>
    </source>
</evidence>
<keyword evidence="2" id="KW-0328">Glycosyltransferase</keyword>
<feature type="domain" description="Glycosyl transferase family 1" evidence="1">
    <location>
        <begin position="42"/>
        <end position="187"/>
    </location>
</feature>
<dbReference type="Gene3D" id="3.40.50.2000">
    <property type="entry name" value="Glycogen Phosphorylase B"/>
    <property type="match status" value="1"/>
</dbReference>
<evidence type="ECO:0000313" key="2">
    <source>
        <dbReference type="EMBL" id="MFC4709488.1"/>
    </source>
</evidence>
<dbReference type="Proteomes" id="UP001596026">
    <property type="component" value="Unassembled WGS sequence"/>
</dbReference>
<comment type="caution">
    <text evidence="2">The sequence shown here is derived from an EMBL/GenBank/DDBJ whole genome shotgun (WGS) entry which is preliminary data.</text>
</comment>
<proteinExistence type="predicted"/>